<protein>
    <submittedName>
        <fullName evidence="1">Uncharacterized protein</fullName>
    </submittedName>
</protein>
<reference evidence="1 2" key="1">
    <citation type="submission" date="2020-08" db="EMBL/GenBank/DDBJ databases">
        <title>Genomic Encyclopedia of Type Strains, Phase IV (KMG-IV): sequencing the most valuable type-strain genomes for metagenomic binning, comparative biology and taxonomic classification.</title>
        <authorList>
            <person name="Goeker M."/>
        </authorList>
    </citation>
    <scope>NUCLEOTIDE SEQUENCE [LARGE SCALE GENOMIC DNA]</scope>
    <source>
        <strain evidence="1 2">YIM 65646</strain>
    </source>
</reference>
<organism evidence="1 2">
    <name type="scientific">Phytomonospora endophytica</name>
    <dbReference type="NCBI Taxonomy" id="714109"/>
    <lineage>
        <taxon>Bacteria</taxon>
        <taxon>Bacillati</taxon>
        <taxon>Actinomycetota</taxon>
        <taxon>Actinomycetes</taxon>
        <taxon>Micromonosporales</taxon>
        <taxon>Micromonosporaceae</taxon>
        <taxon>Phytomonospora</taxon>
    </lineage>
</organism>
<name>A0A841FNQ7_9ACTN</name>
<dbReference type="AlphaFoldDB" id="A0A841FNQ7"/>
<dbReference type="EMBL" id="JACHGT010000013">
    <property type="protein sequence ID" value="MBB6037736.1"/>
    <property type="molecule type" value="Genomic_DNA"/>
</dbReference>
<keyword evidence="2" id="KW-1185">Reference proteome</keyword>
<evidence type="ECO:0000313" key="1">
    <source>
        <dbReference type="EMBL" id="MBB6037736.1"/>
    </source>
</evidence>
<sequence length="133" mass="14418">MRAAEREGVAIAEIRLVPWIPRTPVSQELRDAAEAIMNQPFPSFDPDGATEVIDLPRLAVFIFHAVAAPNPDGTFTITIPGLPGPEVTVTDPEDGPDALARVIEREWDREPDTIIVAVHTDAETDAPSRGQTT</sequence>
<accession>A0A841FNQ7</accession>
<gene>
    <name evidence="1" type="ORF">HNR73_005614</name>
</gene>
<evidence type="ECO:0000313" key="2">
    <source>
        <dbReference type="Proteomes" id="UP000548476"/>
    </source>
</evidence>
<dbReference type="Proteomes" id="UP000548476">
    <property type="component" value="Unassembled WGS sequence"/>
</dbReference>
<proteinExistence type="predicted"/>
<dbReference type="RefSeq" id="WP_184790545.1">
    <property type="nucleotide sequence ID" value="NZ_BONT01000054.1"/>
</dbReference>
<comment type="caution">
    <text evidence="1">The sequence shown here is derived from an EMBL/GenBank/DDBJ whole genome shotgun (WGS) entry which is preliminary data.</text>
</comment>